<gene>
    <name evidence="1" type="ORF">ACJ72_03318</name>
</gene>
<dbReference type="OrthoDB" id="10253869at2759"/>
<protein>
    <submittedName>
        <fullName evidence="1">Uncharacterized protein</fullName>
    </submittedName>
</protein>
<keyword evidence="2" id="KW-1185">Reference proteome</keyword>
<comment type="caution">
    <text evidence="1">The sequence shown here is derived from an EMBL/GenBank/DDBJ whole genome shotgun (WGS) entry which is preliminary data.</text>
</comment>
<reference evidence="1 2" key="1">
    <citation type="submission" date="2015-07" db="EMBL/GenBank/DDBJ databases">
        <title>Emmonsia species relationships and genome sequence.</title>
        <authorList>
            <person name="Cuomo C.A."/>
            <person name="Schwartz I.S."/>
            <person name="Kenyon C."/>
            <person name="de Hoog G.S."/>
            <person name="Govender N.P."/>
            <person name="Botha A."/>
            <person name="Moreno L."/>
            <person name="de Vries M."/>
            <person name="Munoz J.F."/>
            <person name="Stielow J.B."/>
        </authorList>
    </citation>
    <scope>NUCLEOTIDE SEQUENCE [LARGE SCALE GENOMIC DNA]</scope>
    <source>
        <strain evidence="1 2">CBS 136260</strain>
    </source>
</reference>
<sequence length="155" mass="17429">MILNVMDAVVFGVELDMYAGRFVALRSRTTASETEFINSLQSALAKRGLPSYAYPRLSRMTNNVAAGDTLKLAETVIERLSWKPDTFPPLYVTSVDGEECPTHQLQIDTLYWLDPTKGYQKPGCTGLEWFREGHNEIVSNWNEDLQVLAATLNLL</sequence>
<dbReference type="STRING" id="1658172.A0A1B7P005"/>
<evidence type="ECO:0000313" key="1">
    <source>
        <dbReference type="EMBL" id="OAX82334.1"/>
    </source>
</evidence>
<accession>A0A1B7P005</accession>
<organism evidence="1 2">
    <name type="scientific">Emergomyces africanus</name>
    <dbReference type="NCBI Taxonomy" id="1955775"/>
    <lineage>
        <taxon>Eukaryota</taxon>
        <taxon>Fungi</taxon>
        <taxon>Dikarya</taxon>
        <taxon>Ascomycota</taxon>
        <taxon>Pezizomycotina</taxon>
        <taxon>Eurotiomycetes</taxon>
        <taxon>Eurotiomycetidae</taxon>
        <taxon>Onygenales</taxon>
        <taxon>Ajellomycetaceae</taxon>
        <taxon>Emergomyces</taxon>
    </lineage>
</organism>
<dbReference type="Proteomes" id="UP000091918">
    <property type="component" value="Unassembled WGS sequence"/>
</dbReference>
<name>A0A1B7P005_9EURO</name>
<evidence type="ECO:0000313" key="2">
    <source>
        <dbReference type="Proteomes" id="UP000091918"/>
    </source>
</evidence>
<proteinExistence type="predicted"/>
<dbReference type="AlphaFoldDB" id="A0A1B7P005"/>
<dbReference type="EMBL" id="LGUA01000320">
    <property type="protein sequence ID" value="OAX82334.1"/>
    <property type="molecule type" value="Genomic_DNA"/>
</dbReference>